<evidence type="ECO:0000256" key="4">
    <source>
        <dbReference type="ARBA" id="ARBA00022475"/>
    </source>
</evidence>
<reference evidence="10 12" key="1">
    <citation type="submission" date="2016-06" db="EMBL/GenBank/DDBJ databases">
        <title>Complete genome sequence of Streptomyces griseochromogenes ATCC 14511, the Blasticidin S producer.</title>
        <authorList>
            <person name="Wu L."/>
        </authorList>
    </citation>
    <scope>NUCLEOTIDE SEQUENCE [LARGE SCALE GENOMIC DNA]</scope>
    <source>
        <strain evidence="10 12">ATCC 14511</strain>
    </source>
</reference>
<evidence type="ECO:0000256" key="7">
    <source>
        <dbReference type="ARBA" id="ARBA00023136"/>
    </source>
</evidence>
<sequence>MEAHPLHAAPPRRGGAVILLLALLTAITPLATDMLLPGFPDMADDLHASDSSVQLALTAYLLGMLIGQLLLGPVSDSTGRRRLLIWGSALFAVFSLLCAFATNAELLDAARVLQGVSGSAGMVLARAVVGDWYRGAEAAKRFSILSVIFAVAPIIAPVLGGLIIRASSWRALFVVLAVLSVILMAAVATGLPESLPPGQRHKGGVGPAFKAMKELLGQRPFLGYVLTFSFANIALFAYISGSSFVFQDIYDLSETEYSLSFALTAIGVLIGGAMVANLAAKAGLNRLLTLGVGVGVIASAAHAVVAVSAGNTLATSLIFMFLCMFAMGLTIPSVMTIGQEIGRRSGGAASALIGAGQCLFGGIAAPVVGAFGTDSDKPMATLMIIGFAAALLCLVAIARPWQRQGELTPGTDETAPAAAPVH</sequence>
<keyword evidence="13" id="KW-1185">Reference proteome</keyword>
<feature type="transmembrane region" description="Helical" evidence="8">
    <location>
        <begin position="141"/>
        <end position="164"/>
    </location>
</feature>
<dbReference type="GO" id="GO:0005886">
    <property type="term" value="C:plasma membrane"/>
    <property type="evidence" value="ECO:0007669"/>
    <property type="project" value="UniProtKB-SubCell"/>
</dbReference>
<evidence type="ECO:0000313" key="12">
    <source>
        <dbReference type="Proteomes" id="UP000092659"/>
    </source>
</evidence>
<evidence type="ECO:0000256" key="3">
    <source>
        <dbReference type="ARBA" id="ARBA00022448"/>
    </source>
</evidence>
<dbReference type="InterPro" id="IPR004812">
    <property type="entry name" value="Efflux_drug-R_Bcr/CmlA"/>
</dbReference>
<evidence type="ECO:0000259" key="9">
    <source>
        <dbReference type="PROSITE" id="PS50850"/>
    </source>
</evidence>
<feature type="transmembrane region" description="Helical" evidence="8">
    <location>
        <begin position="109"/>
        <end position="129"/>
    </location>
</feature>
<feature type="transmembrane region" description="Helical" evidence="8">
    <location>
        <begin position="221"/>
        <end position="239"/>
    </location>
</feature>
<evidence type="ECO:0000256" key="6">
    <source>
        <dbReference type="ARBA" id="ARBA00022989"/>
    </source>
</evidence>
<proteinExistence type="inferred from homology"/>
<dbReference type="STRING" id="68214.AVL59_29650"/>
<dbReference type="FunFam" id="1.20.1720.10:FF:000005">
    <property type="entry name" value="Bcr/CflA family efflux transporter"/>
    <property type="match status" value="1"/>
</dbReference>
<dbReference type="Pfam" id="PF07690">
    <property type="entry name" value="MFS_1"/>
    <property type="match status" value="1"/>
</dbReference>
<feature type="transmembrane region" description="Helical" evidence="8">
    <location>
        <begin position="259"/>
        <end position="280"/>
    </location>
</feature>
<feature type="transmembrane region" description="Helical" evidence="8">
    <location>
        <begin position="14"/>
        <end position="32"/>
    </location>
</feature>
<dbReference type="Proteomes" id="UP000092659">
    <property type="component" value="Chromosome"/>
</dbReference>
<dbReference type="AlphaFoldDB" id="A0A1B1B2T8"/>
<comment type="similarity">
    <text evidence="2">Belongs to the major facilitator superfamily. Bcr/CmlA family.</text>
</comment>
<evidence type="ECO:0000256" key="2">
    <source>
        <dbReference type="ARBA" id="ARBA00006236"/>
    </source>
</evidence>
<keyword evidence="6 8" id="KW-1133">Transmembrane helix</keyword>
<dbReference type="KEGG" id="sgs:AVL59_29650"/>
<dbReference type="PANTHER" id="PTHR23502">
    <property type="entry name" value="MAJOR FACILITATOR SUPERFAMILY"/>
    <property type="match status" value="1"/>
</dbReference>
<accession>A0A1B1B2T8</accession>
<dbReference type="OrthoDB" id="9814303at2"/>
<dbReference type="SUPFAM" id="SSF103473">
    <property type="entry name" value="MFS general substrate transporter"/>
    <property type="match status" value="1"/>
</dbReference>
<evidence type="ECO:0000256" key="8">
    <source>
        <dbReference type="SAM" id="Phobius"/>
    </source>
</evidence>
<feature type="transmembrane region" description="Helical" evidence="8">
    <location>
        <begin position="287"/>
        <end position="307"/>
    </location>
</feature>
<feature type="transmembrane region" description="Helical" evidence="8">
    <location>
        <begin position="52"/>
        <end position="71"/>
    </location>
</feature>
<dbReference type="EMBL" id="JAGGLP010000018">
    <property type="protein sequence ID" value="MBP2053831.1"/>
    <property type="molecule type" value="Genomic_DNA"/>
</dbReference>
<evidence type="ECO:0000256" key="5">
    <source>
        <dbReference type="ARBA" id="ARBA00022692"/>
    </source>
</evidence>
<keyword evidence="4" id="KW-1003">Cell membrane</keyword>
<keyword evidence="3" id="KW-0813">Transport</keyword>
<feature type="transmembrane region" description="Helical" evidence="8">
    <location>
        <begin position="379"/>
        <end position="398"/>
    </location>
</feature>
<evidence type="ECO:0000313" key="10">
    <source>
        <dbReference type="EMBL" id="ANP53145.1"/>
    </source>
</evidence>
<evidence type="ECO:0000313" key="13">
    <source>
        <dbReference type="Proteomes" id="UP001519309"/>
    </source>
</evidence>
<feature type="transmembrane region" description="Helical" evidence="8">
    <location>
        <begin position="349"/>
        <end position="373"/>
    </location>
</feature>
<dbReference type="CDD" id="cd17320">
    <property type="entry name" value="MFS_MdfA_MDR_like"/>
    <property type="match status" value="1"/>
</dbReference>
<dbReference type="Gene3D" id="1.20.1720.10">
    <property type="entry name" value="Multidrug resistance protein D"/>
    <property type="match status" value="1"/>
</dbReference>
<gene>
    <name evidence="10" type="ORF">AVL59_29650</name>
    <name evidence="11" type="ORF">J2Z21_006833</name>
</gene>
<dbReference type="PRINTS" id="PR01036">
    <property type="entry name" value="TCRTETB"/>
</dbReference>
<protein>
    <submittedName>
        <fullName evidence="10">Bcr/CflA family drug resistance efflux transporter</fullName>
    </submittedName>
    <submittedName>
        <fullName evidence="11">DHA1 family bicyclomycin/chloramphenicol resistance-like MFS transporter</fullName>
    </submittedName>
</protein>
<dbReference type="InterPro" id="IPR020846">
    <property type="entry name" value="MFS_dom"/>
</dbReference>
<evidence type="ECO:0000256" key="1">
    <source>
        <dbReference type="ARBA" id="ARBA00004651"/>
    </source>
</evidence>
<dbReference type="Proteomes" id="UP001519309">
    <property type="component" value="Unassembled WGS sequence"/>
</dbReference>
<dbReference type="GO" id="GO:1990961">
    <property type="term" value="P:xenobiotic detoxification by transmembrane export across the plasma membrane"/>
    <property type="evidence" value="ECO:0007669"/>
    <property type="project" value="InterPro"/>
</dbReference>
<name>A0A1B1B2T8_9ACTN</name>
<feature type="transmembrane region" description="Helical" evidence="8">
    <location>
        <begin position="83"/>
        <end position="103"/>
    </location>
</feature>
<dbReference type="RefSeq" id="WP_067310464.1">
    <property type="nucleotide sequence ID" value="NZ_CP016279.1"/>
</dbReference>
<evidence type="ECO:0000313" key="11">
    <source>
        <dbReference type="EMBL" id="MBP2053831.1"/>
    </source>
</evidence>
<dbReference type="PROSITE" id="PS50850">
    <property type="entry name" value="MFS"/>
    <property type="match status" value="1"/>
</dbReference>
<dbReference type="GO" id="GO:0042910">
    <property type="term" value="F:xenobiotic transmembrane transporter activity"/>
    <property type="evidence" value="ECO:0007669"/>
    <property type="project" value="InterPro"/>
</dbReference>
<reference evidence="11 13" key="2">
    <citation type="submission" date="2021-03" db="EMBL/GenBank/DDBJ databases">
        <title>Genomic Encyclopedia of Type Strains, Phase IV (KMG-IV): sequencing the most valuable type-strain genomes for metagenomic binning, comparative biology and taxonomic classification.</title>
        <authorList>
            <person name="Goeker M."/>
        </authorList>
    </citation>
    <scope>NUCLEOTIDE SEQUENCE [LARGE SCALE GENOMIC DNA]</scope>
    <source>
        <strain evidence="11 13">DSM 40499</strain>
    </source>
</reference>
<dbReference type="InterPro" id="IPR011701">
    <property type="entry name" value="MFS"/>
</dbReference>
<feature type="transmembrane region" description="Helical" evidence="8">
    <location>
        <begin position="313"/>
        <end position="337"/>
    </location>
</feature>
<dbReference type="NCBIfam" id="TIGR00710">
    <property type="entry name" value="efflux_Bcr_CflA"/>
    <property type="match status" value="1"/>
</dbReference>
<keyword evidence="7 8" id="KW-0472">Membrane</keyword>
<feature type="domain" description="Major facilitator superfamily (MFS) profile" evidence="9">
    <location>
        <begin position="17"/>
        <end position="404"/>
    </location>
</feature>
<organism evidence="10 12">
    <name type="scientific">Streptomyces griseochromogenes</name>
    <dbReference type="NCBI Taxonomy" id="68214"/>
    <lineage>
        <taxon>Bacteria</taxon>
        <taxon>Bacillati</taxon>
        <taxon>Actinomycetota</taxon>
        <taxon>Actinomycetes</taxon>
        <taxon>Kitasatosporales</taxon>
        <taxon>Streptomycetaceae</taxon>
        <taxon>Streptomyces</taxon>
    </lineage>
</organism>
<feature type="transmembrane region" description="Helical" evidence="8">
    <location>
        <begin position="170"/>
        <end position="191"/>
    </location>
</feature>
<dbReference type="InterPro" id="IPR036259">
    <property type="entry name" value="MFS_trans_sf"/>
</dbReference>
<keyword evidence="5 8" id="KW-0812">Transmembrane</keyword>
<dbReference type="PANTHER" id="PTHR23502:SF132">
    <property type="entry name" value="POLYAMINE TRANSPORTER 2-RELATED"/>
    <property type="match status" value="1"/>
</dbReference>
<dbReference type="EMBL" id="CP016279">
    <property type="protein sequence ID" value="ANP53145.1"/>
    <property type="molecule type" value="Genomic_DNA"/>
</dbReference>
<comment type="subcellular location">
    <subcellularLocation>
        <location evidence="1">Cell membrane</location>
        <topology evidence="1">Multi-pass membrane protein</topology>
    </subcellularLocation>
</comment>